<feature type="region of interest" description="Disordered" evidence="1">
    <location>
        <begin position="1"/>
        <end position="33"/>
    </location>
</feature>
<evidence type="ECO:0000313" key="3">
    <source>
        <dbReference type="EMBL" id="GBG31837.1"/>
    </source>
</evidence>
<feature type="transmembrane region" description="Helical" evidence="2">
    <location>
        <begin position="440"/>
        <end position="465"/>
    </location>
</feature>
<keyword evidence="2" id="KW-1133">Transmembrane helix</keyword>
<name>A0A2R5GLT0_9STRA</name>
<feature type="transmembrane region" description="Helical" evidence="2">
    <location>
        <begin position="370"/>
        <end position="388"/>
    </location>
</feature>
<proteinExistence type="predicted"/>
<keyword evidence="4" id="KW-1185">Reference proteome</keyword>
<protein>
    <submittedName>
        <fullName evidence="3">Uncharacterized protein</fullName>
    </submittedName>
</protein>
<sequence>MPKSTVQSSRVKSSVLSSTAGSTTESGDILGNHGASKKRQALVTKIKSAILGFGNAGFIITTYMCLLRAFAFQAGFLVESMSTSVQIAFTDDHLINTTMPNIALHVYRDGGSAGGLAWFPSSSDVNVIEVDSGMSHFVGVRTNESITFLASHACEGSTLGIEGILAFVCNLLPDNSTQDCKEVCLGLSDPYIHTASDSPSETSFEIQEFYRTKNSVGFGTTYTTEHVTAIEHIEGGIYNLELELRSEHRSNAQTKYYVPWQDIVTWYLMLNISLNVAGRLMTCPVLLNGVKIRSSRVLVKADLAGGLFTSPGRSLYMFLFTVICGCQNYLFLDAALYPHWFVSQFWVIAGVASTASVSLTMLLSRTDYRLFATGSMLFALATVARLLTMSTSQQNAQSEIRGLGQVLTMNCEIWEEGSSMPLQAFECNVADGMGMSGLEIFYKVFFEPLVVLFFLIVALECFVFISSTIKMTLVRSKKVNPSGSHMSGSGTSTSSKKYRVSAGSTIPGVSDYDKTVLLGNLGKSVFCRTWANPIWTILGKFTHASTFIEDDLVLYGPLLLKMNFFPIVVIAGLLVGKKRLVEIIIYFKAYVGVLSADSKLQSRKENGKQISEYVAEYDYDNMPTLLNGAPLQ</sequence>
<reference evidence="3 4" key="1">
    <citation type="submission" date="2017-12" db="EMBL/GenBank/DDBJ databases">
        <title>Sequencing, de novo assembly and annotation of complete genome of a new Thraustochytrid species, strain FCC1311.</title>
        <authorList>
            <person name="Sedici K."/>
            <person name="Godart F."/>
            <person name="Aiese Cigliano R."/>
            <person name="Sanseverino W."/>
            <person name="Barakat M."/>
            <person name="Ortet P."/>
            <person name="Marechal E."/>
            <person name="Cagnac O."/>
            <person name="Amato A."/>
        </authorList>
    </citation>
    <scope>NUCLEOTIDE SEQUENCE [LARGE SCALE GENOMIC DNA]</scope>
</reference>
<dbReference type="AlphaFoldDB" id="A0A2R5GLT0"/>
<feature type="transmembrane region" description="Helical" evidence="2">
    <location>
        <begin position="344"/>
        <end position="363"/>
    </location>
</feature>
<evidence type="ECO:0000313" key="4">
    <source>
        <dbReference type="Proteomes" id="UP000241890"/>
    </source>
</evidence>
<evidence type="ECO:0000256" key="1">
    <source>
        <dbReference type="SAM" id="MobiDB-lite"/>
    </source>
</evidence>
<keyword evidence="2" id="KW-0472">Membrane</keyword>
<organism evidence="3 4">
    <name type="scientific">Hondaea fermentalgiana</name>
    <dbReference type="NCBI Taxonomy" id="2315210"/>
    <lineage>
        <taxon>Eukaryota</taxon>
        <taxon>Sar</taxon>
        <taxon>Stramenopiles</taxon>
        <taxon>Bigyra</taxon>
        <taxon>Labyrinthulomycetes</taxon>
        <taxon>Thraustochytrida</taxon>
        <taxon>Thraustochytriidae</taxon>
        <taxon>Hondaea</taxon>
    </lineage>
</organism>
<accession>A0A2R5GLT0</accession>
<keyword evidence="2" id="KW-0812">Transmembrane</keyword>
<dbReference type="InParanoid" id="A0A2R5GLT0"/>
<evidence type="ECO:0000256" key="2">
    <source>
        <dbReference type="SAM" id="Phobius"/>
    </source>
</evidence>
<dbReference type="EMBL" id="BEYU01000108">
    <property type="protein sequence ID" value="GBG31837.1"/>
    <property type="molecule type" value="Genomic_DNA"/>
</dbReference>
<gene>
    <name evidence="3" type="ORF">FCC1311_080622</name>
</gene>
<feature type="compositionally biased region" description="Low complexity" evidence="1">
    <location>
        <begin position="1"/>
        <end position="18"/>
    </location>
</feature>
<comment type="caution">
    <text evidence="3">The sequence shown here is derived from an EMBL/GenBank/DDBJ whole genome shotgun (WGS) entry which is preliminary data.</text>
</comment>
<dbReference type="Proteomes" id="UP000241890">
    <property type="component" value="Unassembled WGS sequence"/>
</dbReference>